<dbReference type="OrthoDB" id="512571at2759"/>
<accession>A0A2P6VJI5</accession>
<evidence type="ECO:0000259" key="2">
    <source>
        <dbReference type="Pfam" id="PF03067"/>
    </source>
</evidence>
<dbReference type="AlphaFoldDB" id="A0A2P6VJI5"/>
<dbReference type="Pfam" id="PF03067">
    <property type="entry name" value="LPMO_10"/>
    <property type="match status" value="1"/>
</dbReference>
<feature type="domain" description="Chitin-binding type-4" evidence="2">
    <location>
        <begin position="27"/>
        <end position="277"/>
    </location>
</feature>
<feature type="signal peptide" evidence="1">
    <location>
        <begin position="1"/>
        <end position="26"/>
    </location>
</feature>
<organism evidence="3 4">
    <name type="scientific">Micractinium conductrix</name>
    <dbReference type="NCBI Taxonomy" id="554055"/>
    <lineage>
        <taxon>Eukaryota</taxon>
        <taxon>Viridiplantae</taxon>
        <taxon>Chlorophyta</taxon>
        <taxon>core chlorophytes</taxon>
        <taxon>Trebouxiophyceae</taxon>
        <taxon>Chlorellales</taxon>
        <taxon>Chlorellaceae</taxon>
        <taxon>Chlorella clade</taxon>
        <taxon>Micractinium</taxon>
    </lineage>
</organism>
<dbReference type="Proteomes" id="UP000239649">
    <property type="component" value="Unassembled WGS sequence"/>
</dbReference>
<protein>
    <submittedName>
        <fullName evidence="3">Chitin binding domain-containing</fullName>
    </submittedName>
</protein>
<reference evidence="3 4" key="1">
    <citation type="journal article" date="2018" name="Plant J.">
        <title>Genome sequences of Chlorella sorokiniana UTEX 1602 and Micractinium conductrix SAG 241.80: implications to maltose excretion by a green alga.</title>
        <authorList>
            <person name="Arriola M.B."/>
            <person name="Velmurugan N."/>
            <person name="Zhang Y."/>
            <person name="Plunkett M.H."/>
            <person name="Hondzo H."/>
            <person name="Barney B.M."/>
        </authorList>
    </citation>
    <scope>NUCLEOTIDE SEQUENCE [LARGE SCALE GENOMIC DNA]</scope>
    <source>
        <strain evidence="3 4">SAG 241.80</strain>
    </source>
</reference>
<name>A0A2P6VJI5_9CHLO</name>
<sequence>MAALRQLALAAAVLAAALAALPLAAAHGYMAQPAARNYIHSTYYERTQQERQAIPESYWNYCPHCLAAGGPGQVSDNGALTWPAGLNGFCGDMYYNNGNKPQVDTGRDHEAGGRYATEEIGGVYEEGGVMEIKISITAHHNGRFEFKICRILAPGPGQTWAQAEKAQMSNECFNQYVLVQAPVAGAQAPYQQFSFLPFKTWGGYSFDLTPPFYSYYYSVPDGLRCDGVYARCVLQWHWVTGNSCTPPGTPDQFKEKSINECGSTAPYPEEFWNCADIRTTPRANPPLVPGGHPCPAGDAPCFCAWKNAEGTFADTKGGCKGFFQCVPPYISAYKECGTDTLFDEGLQAGPHPTHPTFPCLVFFFR</sequence>
<comment type="caution">
    <text evidence="3">The sequence shown here is derived from an EMBL/GenBank/DDBJ whole genome shotgun (WGS) entry which is preliminary data.</text>
</comment>
<evidence type="ECO:0000256" key="1">
    <source>
        <dbReference type="SAM" id="SignalP"/>
    </source>
</evidence>
<evidence type="ECO:0000313" key="3">
    <source>
        <dbReference type="EMBL" id="PSC74252.1"/>
    </source>
</evidence>
<dbReference type="InterPro" id="IPR004302">
    <property type="entry name" value="Cellulose/chitin-bd_N"/>
</dbReference>
<keyword evidence="1" id="KW-0732">Signal</keyword>
<feature type="chain" id="PRO_5015200547" evidence="1">
    <location>
        <begin position="27"/>
        <end position="365"/>
    </location>
</feature>
<evidence type="ECO:0000313" key="4">
    <source>
        <dbReference type="Proteomes" id="UP000239649"/>
    </source>
</evidence>
<keyword evidence="4" id="KW-1185">Reference proteome</keyword>
<gene>
    <name evidence="3" type="ORF">C2E20_2693</name>
</gene>
<proteinExistence type="predicted"/>
<dbReference type="EMBL" id="LHPF02000005">
    <property type="protein sequence ID" value="PSC74252.1"/>
    <property type="molecule type" value="Genomic_DNA"/>
</dbReference>